<evidence type="ECO:0000256" key="1">
    <source>
        <dbReference type="ARBA" id="ARBA00022729"/>
    </source>
</evidence>
<dbReference type="Proteomes" id="UP000001409">
    <property type="component" value="Chromosome"/>
</dbReference>
<dbReference type="HOGENOM" id="CLU_084151_0_0_11"/>
<feature type="compositionally biased region" description="Basic and acidic residues" evidence="3">
    <location>
        <begin position="67"/>
        <end position="87"/>
    </location>
</feature>
<evidence type="ECO:0000256" key="2">
    <source>
        <dbReference type="ARBA" id="ARBA00093774"/>
    </source>
</evidence>
<dbReference type="InterPro" id="IPR058644">
    <property type="entry name" value="Mtb12-like_C"/>
</dbReference>
<dbReference type="KEGG" id="cef:CE2036"/>
<comment type="similarity">
    <text evidence="2">Belongs to the MTB12 family.</text>
</comment>
<proteinExistence type="inferred from homology"/>
<evidence type="ECO:0000313" key="5">
    <source>
        <dbReference type="EMBL" id="BAC18846.1"/>
    </source>
</evidence>
<protein>
    <recommendedName>
        <fullName evidence="4">Low molecular weight antigen MTB12-like C-terminal domain-containing protein</fullName>
    </recommendedName>
</protein>
<dbReference type="AlphaFoldDB" id="Q8FNV7"/>
<feature type="region of interest" description="Disordered" evidence="3">
    <location>
        <begin position="114"/>
        <end position="139"/>
    </location>
</feature>
<evidence type="ECO:0000256" key="3">
    <source>
        <dbReference type="SAM" id="MobiDB-lite"/>
    </source>
</evidence>
<dbReference type="EMBL" id="BA000035">
    <property type="protein sequence ID" value="BAC18846.1"/>
    <property type="molecule type" value="Genomic_DNA"/>
</dbReference>
<sequence>MGKLSPSVTCRGDRVHDRAQEGITGHRDATYRSAGTIRNRVVLTLLNSHHFVRCFMVGRVPSAFGGDDDRNGAGSADDRRPPDQEAKESLNVKLFKATAATLSIVGALALGACSSDETTDTETTTSAAEATTADDATTGVTEYPTAEELNQILAVATDPNASIEEKVNTVQGSENAPELFETMTQAKVESGAEFQVVGSVLPGYDPQSEVLTTVMFTLPDRPDQEAEGVEFVNVDGNWQLSQDWACILITNTVAPEQVPEMCVGADTGAVTPAEGEVVAPAEEPAPAQ</sequence>
<evidence type="ECO:0000259" key="4">
    <source>
        <dbReference type="Pfam" id="PF26580"/>
    </source>
</evidence>
<accession>Q8FNV7</accession>
<feature type="region of interest" description="Disordered" evidence="3">
    <location>
        <begin position="1"/>
        <end position="23"/>
    </location>
</feature>
<keyword evidence="1" id="KW-0732">Signal</keyword>
<keyword evidence="6" id="KW-1185">Reference proteome</keyword>
<reference evidence="5 6" key="1">
    <citation type="journal article" date="2003" name="Genome Res.">
        <title>Comparative complete genome sequence analysis of the amino acid replacements responsible for the thermostability of Corynebacterium efficiens.</title>
        <authorList>
            <person name="Nishio Y."/>
            <person name="Nakamura Y."/>
            <person name="Kawarabayasi Y."/>
            <person name="Usuda Y."/>
            <person name="Kimura E."/>
            <person name="Sugimoto S."/>
            <person name="Matsui K."/>
            <person name="Yamagishi A."/>
            <person name="Kikuchi H."/>
            <person name="Ikeo K."/>
            <person name="Gojobori T."/>
        </authorList>
    </citation>
    <scope>NUCLEOTIDE SEQUENCE [LARGE SCALE GENOMIC DNA]</scope>
    <source>
        <strain evidence="6">DSM 44549 / YS-314 / AJ 12310 / JCM 11189 / NBRC 100395</strain>
    </source>
</reference>
<feature type="domain" description="Low molecular weight antigen MTB12-like C-terminal" evidence="4">
    <location>
        <begin position="144"/>
        <end position="255"/>
    </location>
</feature>
<dbReference type="Pfam" id="PF26580">
    <property type="entry name" value="Mtb12_C"/>
    <property type="match status" value="1"/>
</dbReference>
<dbReference type="STRING" id="196164.gene:10742464"/>
<dbReference type="eggNOG" id="ENOG5031EAK">
    <property type="taxonomic scope" value="Bacteria"/>
</dbReference>
<organism evidence="5 6">
    <name type="scientific">Corynebacterium efficiens (strain DSM 44549 / YS-314 / AJ 12310 / JCM 11189 / NBRC 100395)</name>
    <dbReference type="NCBI Taxonomy" id="196164"/>
    <lineage>
        <taxon>Bacteria</taxon>
        <taxon>Bacillati</taxon>
        <taxon>Actinomycetota</taxon>
        <taxon>Actinomycetes</taxon>
        <taxon>Mycobacteriales</taxon>
        <taxon>Corynebacteriaceae</taxon>
        <taxon>Corynebacterium</taxon>
    </lineage>
</organism>
<feature type="compositionally biased region" description="Basic and acidic residues" evidence="3">
    <location>
        <begin position="11"/>
        <end position="23"/>
    </location>
</feature>
<name>Q8FNV7_COREF</name>
<evidence type="ECO:0000313" key="6">
    <source>
        <dbReference type="Proteomes" id="UP000001409"/>
    </source>
</evidence>
<feature type="region of interest" description="Disordered" evidence="3">
    <location>
        <begin position="65"/>
        <end position="87"/>
    </location>
</feature>
<feature type="compositionally biased region" description="Low complexity" evidence="3">
    <location>
        <begin position="121"/>
        <end position="138"/>
    </location>
</feature>